<name>A0A381QYC5_9ZZZZ</name>
<dbReference type="EMBL" id="UINC01001594">
    <property type="protein sequence ID" value="SUZ84425.1"/>
    <property type="molecule type" value="Genomic_DNA"/>
</dbReference>
<proteinExistence type="predicted"/>
<dbReference type="GO" id="GO:0016812">
    <property type="term" value="F:hydrolase activity, acting on carbon-nitrogen (but not peptide) bonds, in cyclic amides"/>
    <property type="evidence" value="ECO:0007669"/>
    <property type="project" value="TreeGrafter"/>
</dbReference>
<feature type="domain" description="Amidohydrolase 3" evidence="1">
    <location>
        <begin position="43"/>
        <end position="258"/>
    </location>
</feature>
<organism evidence="2">
    <name type="scientific">marine metagenome</name>
    <dbReference type="NCBI Taxonomy" id="408172"/>
    <lineage>
        <taxon>unclassified sequences</taxon>
        <taxon>metagenomes</taxon>
        <taxon>ecological metagenomes</taxon>
    </lineage>
</organism>
<evidence type="ECO:0000313" key="2">
    <source>
        <dbReference type="EMBL" id="SUZ84425.1"/>
    </source>
</evidence>
<dbReference type="InterPro" id="IPR011059">
    <property type="entry name" value="Metal-dep_hydrolase_composite"/>
</dbReference>
<dbReference type="Gene3D" id="3.30.1490.130">
    <property type="entry name" value="D-aminoacylase. Domain 3"/>
    <property type="match status" value="1"/>
</dbReference>
<dbReference type="Pfam" id="PF07969">
    <property type="entry name" value="Amidohydro_3"/>
    <property type="match status" value="2"/>
</dbReference>
<dbReference type="SUPFAM" id="SSF51338">
    <property type="entry name" value="Composite domain of metallo-dependent hydrolases"/>
    <property type="match status" value="1"/>
</dbReference>
<dbReference type="GO" id="GO:0016811">
    <property type="term" value="F:hydrolase activity, acting on carbon-nitrogen (but not peptide) bonds, in linear amides"/>
    <property type="evidence" value="ECO:0007669"/>
    <property type="project" value="InterPro"/>
</dbReference>
<dbReference type="CDD" id="cd01297">
    <property type="entry name" value="D-aminoacylase"/>
    <property type="match status" value="1"/>
</dbReference>
<evidence type="ECO:0000259" key="1">
    <source>
        <dbReference type="Pfam" id="PF07969"/>
    </source>
</evidence>
<dbReference type="Gene3D" id="3.20.20.140">
    <property type="entry name" value="Metal-dependent hydrolases"/>
    <property type="match status" value="1"/>
</dbReference>
<gene>
    <name evidence="2" type="ORF">METZ01_LOCUS37279</name>
</gene>
<accession>A0A381QYC5</accession>
<sequence length="496" mass="53646">MSADLLIRNATVYDGLGGEPFEANVAVEGTRISAVGDAVSARREIDAGGIALAPGFIDTHSHDDGAFLRHPDMGFKLAQGVTTVVAGNCGFSAIPAEPSADSNTASGGILAGLGDADFTDLVGYFDAVLARKPAINNMMLVGHNTIRSITMGLEPNTPTARQLDIMRSHVERAMEQGACGFSTGLIYRPGRYSHTDEVIELTRAVTDYDGLYATHMRNEGEGLLEAIEETLTIGREADVHTHISHHKAAGRPNWGKVGASLARVETAIRSGHRVTLDVYPYTAGSGRMIEYFNLDRPSRELAEVIRIASCPAFREFEGRMLTDIASERNIDITEAVLLVLNAPKGDQTICIQFIIDEADIETNLAYPDMMIGSDGIPALRGKPHPRLFGTFPRILRKYVRERGILSLSEAIRRMTSLSASTFGMDDRGRIAKGCFADLVLFNADTVYDTATYDDPKQEPEGISLVVVNGEIALERGQHTGVGSGKMLRFHAAAHND</sequence>
<dbReference type="GO" id="GO:0005829">
    <property type="term" value="C:cytosol"/>
    <property type="evidence" value="ECO:0007669"/>
    <property type="project" value="TreeGrafter"/>
</dbReference>
<dbReference type="PANTHER" id="PTHR11647">
    <property type="entry name" value="HYDRANTOINASE/DIHYDROPYRIMIDINASE FAMILY MEMBER"/>
    <property type="match status" value="1"/>
</dbReference>
<protein>
    <recommendedName>
        <fullName evidence="1">Amidohydrolase 3 domain-containing protein</fullName>
    </recommendedName>
</protein>
<dbReference type="Gene3D" id="2.30.40.10">
    <property type="entry name" value="Urease, subunit C, domain 1"/>
    <property type="match status" value="1"/>
</dbReference>
<dbReference type="SUPFAM" id="SSF51556">
    <property type="entry name" value="Metallo-dependent hydrolases"/>
    <property type="match status" value="1"/>
</dbReference>
<feature type="domain" description="Amidohydrolase 3" evidence="1">
    <location>
        <begin position="370"/>
        <end position="471"/>
    </location>
</feature>
<reference evidence="2" key="1">
    <citation type="submission" date="2018-05" db="EMBL/GenBank/DDBJ databases">
        <authorList>
            <person name="Lanie J.A."/>
            <person name="Ng W.-L."/>
            <person name="Kazmierczak K.M."/>
            <person name="Andrzejewski T.M."/>
            <person name="Davidsen T.M."/>
            <person name="Wayne K.J."/>
            <person name="Tettelin H."/>
            <person name="Glass J.I."/>
            <person name="Rusch D."/>
            <person name="Podicherti R."/>
            <person name="Tsui H.-C.T."/>
            <person name="Winkler M.E."/>
        </authorList>
    </citation>
    <scope>NUCLEOTIDE SEQUENCE</scope>
</reference>
<dbReference type="InterPro" id="IPR013108">
    <property type="entry name" value="Amidohydro_3"/>
</dbReference>
<dbReference type="InterPro" id="IPR023100">
    <property type="entry name" value="D-aminoacylase_insert_dom_sf"/>
</dbReference>
<dbReference type="AlphaFoldDB" id="A0A381QYC5"/>
<dbReference type="InterPro" id="IPR050378">
    <property type="entry name" value="Metallo-dep_Hydrolases_sf"/>
</dbReference>
<dbReference type="InterPro" id="IPR032466">
    <property type="entry name" value="Metal_Hydrolase"/>
</dbReference>
<dbReference type="PANTHER" id="PTHR11647:SF1">
    <property type="entry name" value="COLLAPSIN RESPONSE MEDIATOR PROTEIN"/>
    <property type="match status" value="1"/>
</dbReference>